<dbReference type="Proteomes" id="UP000237632">
    <property type="component" value="Unassembled WGS sequence"/>
</dbReference>
<dbReference type="EMBL" id="JADVKH010000075">
    <property type="protein sequence ID" value="MBJ9690295.1"/>
    <property type="molecule type" value="Genomic_DNA"/>
</dbReference>
<dbReference type="Pfam" id="PF13663">
    <property type="entry name" value="DUF4148"/>
    <property type="match status" value="1"/>
</dbReference>
<dbReference type="Proteomes" id="UP001171620">
    <property type="component" value="Unassembled WGS sequence"/>
</dbReference>
<proteinExistence type="predicted"/>
<reference evidence="5 6" key="1">
    <citation type="submission" date="2018-03" db="EMBL/GenBank/DDBJ databases">
        <authorList>
            <person name="Nguyen K."/>
            <person name="Fouts D."/>
            <person name="Sutton G."/>
        </authorList>
    </citation>
    <scope>NUCLEOTIDE SEQUENCE [LARGE SCALE GENOMIC DNA]</scope>
    <source>
        <strain evidence="5 6">AU3578</strain>
    </source>
</reference>
<dbReference type="GeneID" id="45679725"/>
<evidence type="ECO:0000313" key="6">
    <source>
        <dbReference type="Proteomes" id="UP000237632"/>
    </source>
</evidence>
<reference evidence="3 7" key="2">
    <citation type="submission" date="2020-11" db="EMBL/GenBank/DDBJ databases">
        <title>Enhanced detection system for hospital associated transmission using whole genome sequencing surveillance.</title>
        <authorList>
            <person name="Harrison L.H."/>
            <person name="Van Tyne D."/>
            <person name="Marsh J.W."/>
            <person name="Griffith M.P."/>
            <person name="Snyder D.J."/>
            <person name="Cooper V.S."/>
            <person name="Mustapha M."/>
        </authorList>
    </citation>
    <scope>NUCLEOTIDE SEQUENCE [LARGE SCALE GENOMIC DNA]</scope>
    <source>
        <strain evidence="3 7">BC00020</strain>
    </source>
</reference>
<name>A0A132E5E7_BURVI</name>
<feature type="region of interest" description="Disordered" evidence="1">
    <location>
        <begin position="73"/>
        <end position="115"/>
    </location>
</feature>
<evidence type="ECO:0000256" key="2">
    <source>
        <dbReference type="SAM" id="SignalP"/>
    </source>
</evidence>
<organism evidence="5 6">
    <name type="scientific">Burkholderia vietnamiensis</name>
    <dbReference type="NCBI Taxonomy" id="60552"/>
    <lineage>
        <taxon>Bacteria</taxon>
        <taxon>Pseudomonadati</taxon>
        <taxon>Pseudomonadota</taxon>
        <taxon>Betaproteobacteria</taxon>
        <taxon>Burkholderiales</taxon>
        <taxon>Burkholderiaceae</taxon>
        <taxon>Burkholderia</taxon>
        <taxon>Burkholderia cepacia complex</taxon>
    </lineage>
</organism>
<reference evidence="4" key="3">
    <citation type="submission" date="2023-07" db="EMBL/GenBank/DDBJ databases">
        <title>A collection of bacterial strains from the Burkholderia cepacia Research Laboratory and Repository.</title>
        <authorList>
            <person name="Lipuma J."/>
            <person name="Spilker T."/>
            <person name="Caverly L."/>
        </authorList>
    </citation>
    <scope>NUCLEOTIDE SEQUENCE</scope>
    <source>
        <strain evidence="4">AU44268</strain>
    </source>
</reference>
<accession>A0A132E5E7</accession>
<evidence type="ECO:0000313" key="7">
    <source>
        <dbReference type="Proteomes" id="UP000808215"/>
    </source>
</evidence>
<dbReference type="InterPro" id="IPR025421">
    <property type="entry name" value="DUF4148"/>
</dbReference>
<dbReference type="Proteomes" id="UP000808215">
    <property type="component" value="Unassembled WGS sequence"/>
</dbReference>
<evidence type="ECO:0000256" key="1">
    <source>
        <dbReference type="SAM" id="MobiDB-lite"/>
    </source>
</evidence>
<dbReference type="OMA" id="VGEDPHY"/>
<protein>
    <submittedName>
        <fullName evidence="5">DUF4148 domain-containing protein</fullName>
    </submittedName>
</protein>
<feature type="signal peptide" evidence="2">
    <location>
        <begin position="1"/>
        <end position="22"/>
    </location>
</feature>
<comment type="caution">
    <text evidence="5">The sequence shown here is derived from an EMBL/GenBank/DDBJ whole genome shotgun (WGS) entry which is preliminary data.</text>
</comment>
<evidence type="ECO:0000313" key="5">
    <source>
        <dbReference type="EMBL" id="PRH39460.1"/>
    </source>
</evidence>
<evidence type="ECO:0000313" key="4">
    <source>
        <dbReference type="EMBL" id="MDN7793780.1"/>
    </source>
</evidence>
<feature type="chain" id="PRO_5015050140" evidence="2">
    <location>
        <begin position="23"/>
        <end position="115"/>
    </location>
</feature>
<dbReference type="EMBL" id="JAUJRV010000001">
    <property type="protein sequence ID" value="MDN7793780.1"/>
    <property type="molecule type" value="Genomic_DNA"/>
</dbReference>
<dbReference type="RefSeq" id="WP_011881381.1">
    <property type="nucleotide sequence ID" value="NZ_CAAAFK010000005.1"/>
</dbReference>
<evidence type="ECO:0000313" key="3">
    <source>
        <dbReference type="EMBL" id="MBJ9690295.1"/>
    </source>
</evidence>
<dbReference type="EMBL" id="PVHK01000193">
    <property type="protein sequence ID" value="PRH39460.1"/>
    <property type="molecule type" value="Genomic_DNA"/>
</dbReference>
<keyword evidence="7" id="KW-1185">Reference proteome</keyword>
<sequence length="115" mass="11947">MKNLIQAVVVAAALAAPVAVFAQNTAPLTRAQVRAELIELEKAGYNPAVGEDPHYPDDIQAAQARVDQQHALARAQGVDNSGVGNNAQGAAAAGKPAKVVAPRANDEMKSLYRGH</sequence>
<feature type="compositionally biased region" description="Basic and acidic residues" evidence="1">
    <location>
        <begin position="104"/>
        <end position="115"/>
    </location>
</feature>
<feature type="compositionally biased region" description="Low complexity" evidence="1">
    <location>
        <begin position="82"/>
        <end position="102"/>
    </location>
</feature>
<dbReference type="AlphaFoldDB" id="A0A132E5E7"/>
<keyword evidence="2" id="KW-0732">Signal</keyword>
<gene>
    <name evidence="5" type="ORF">C6T65_26105</name>
    <name evidence="3" type="ORF">I5589_24760</name>
    <name evidence="4" type="ORF">QZM33_02265</name>
</gene>